<dbReference type="PANTHER" id="PTHR13413">
    <property type="entry name" value="YLP MOTIF CONTAINING PROTEIN NUCLEAR PROTEIN ZAP"/>
    <property type="match status" value="1"/>
</dbReference>
<dbReference type="Proteomes" id="UP001180020">
    <property type="component" value="Unassembled WGS sequence"/>
</dbReference>
<organism evidence="3 4">
    <name type="scientific">Acorus calamus</name>
    <name type="common">Sweet flag</name>
    <dbReference type="NCBI Taxonomy" id="4465"/>
    <lineage>
        <taxon>Eukaryota</taxon>
        <taxon>Viridiplantae</taxon>
        <taxon>Streptophyta</taxon>
        <taxon>Embryophyta</taxon>
        <taxon>Tracheophyta</taxon>
        <taxon>Spermatophyta</taxon>
        <taxon>Magnoliopsida</taxon>
        <taxon>Liliopsida</taxon>
        <taxon>Acoraceae</taxon>
        <taxon>Acorus</taxon>
    </lineage>
</organism>
<dbReference type="AlphaFoldDB" id="A0AAV9DDV4"/>
<dbReference type="GO" id="GO:0005634">
    <property type="term" value="C:nucleus"/>
    <property type="evidence" value="ECO:0007669"/>
    <property type="project" value="InterPro"/>
</dbReference>
<gene>
    <name evidence="3" type="ORF">QJS10_CPB14g00772</name>
</gene>
<dbReference type="EMBL" id="JAUJYO010000014">
    <property type="protein sequence ID" value="KAK1299380.1"/>
    <property type="molecule type" value="Genomic_DNA"/>
</dbReference>
<proteinExistence type="predicted"/>
<dbReference type="GO" id="GO:0032204">
    <property type="term" value="P:regulation of telomere maintenance"/>
    <property type="evidence" value="ECO:0007669"/>
    <property type="project" value="TreeGrafter"/>
</dbReference>
<feature type="domain" description="PTEN2A/B C2" evidence="2">
    <location>
        <begin position="123"/>
        <end position="176"/>
    </location>
</feature>
<evidence type="ECO:0000259" key="2">
    <source>
        <dbReference type="Pfam" id="PF22918"/>
    </source>
</evidence>
<reference evidence="3" key="1">
    <citation type="journal article" date="2023" name="Nat. Commun.">
        <title>Diploid and tetraploid genomes of Acorus and the evolution of monocots.</title>
        <authorList>
            <person name="Ma L."/>
            <person name="Liu K.W."/>
            <person name="Li Z."/>
            <person name="Hsiao Y.Y."/>
            <person name="Qi Y."/>
            <person name="Fu T."/>
            <person name="Tang G.D."/>
            <person name="Zhang D."/>
            <person name="Sun W.H."/>
            <person name="Liu D.K."/>
            <person name="Li Y."/>
            <person name="Chen G.Z."/>
            <person name="Liu X.D."/>
            <person name="Liao X.Y."/>
            <person name="Jiang Y.T."/>
            <person name="Yu X."/>
            <person name="Hao Y."/>
            <person name="Huang J."/>
            <person name="Zhao X.W."/>
            <person name="Ke S."/>
            <person name="Chen Y.Y."/>
            <person name="Wu W.L."/>
            <person name="Hsu J.L."/>
            <person name="Lin Y.F."/>
            <person name="Huang M.D."/>
            <person name="Li C.Y."/>
            <person name="Huang L."/>
            <person name="Wang Z.W."/>
            <person name="Zhao X."/>
            <person name="Zhong W.Y."/>
            <person name="Peng D.H."/>
            <person name="Ahmad S."/>
            <person name="Lan S."/>
            <person name="Zhang J.S."/>
            <person name="Tsai W.C."/>
            <person name="Van de Peer Y."/>
            <person name="Liu Z.J."/>
        </authorList>
    </citation>
    <scope>NUCLEOTIDE SEQUENCE</scope>
    <source>
        <strain evidence="3">CP</strain>
    </source>
</reference>
<evidence type="ECO:0000313" key="4">
    <source>
        <dbReference type="Proteomes" id="UP001180020"/>
    </source>
</evidence>
<dbReference type="InterPro" id="IPR026314">
    <property type="entry name" value="YLP_motif_con_p1"/>
</dbReference>
<accession>A0AAV9DDV4</accession>
<dbReference type="InterPro" id="IPR055183">
    <property type="entry name" value="PTEN2A/B_C2"/>
</dbReference>
<dbReference type="PANTHER" id="PTHR13413:SF0">
    <property type="entry name" value="YLP MOTIF-CONTAINING PROTEIN 1"/>
    <property type="match status" value="1"/>
</dbReference>
<reference evidence="3" key="2">
    <citation type="submission" date="2023-06" db="EMBL/GenBank/DDBJ databases">
        <authorList>
            <person name="Ma L."/>
            <person name="Liu K.-W."/>
            <person name="Li Z."/>
            <person name="Hsiao Y.-Y."/>
            <person name="Qi Y."/>
            <person name="Fu T."/>
            <person name="Tang G."/>
            <person name="Zhang D."/>
            <person name="Sun W.-H."/>
            <person name="Liu D.-K."/>
            <person name="Li Y."/>
            <person name="Chen G.-Z."/>
            <person name="Liu X.-D."/>
            <person name="Liao X.-Y."/>
            <person name="Jiang Y.-T."/>
            <person name="Yu X."/>
            <person name="Hao Y."/>
            <person name="Huang J."/>
            <person name="Zhao X.-W."/>
            <person name="Ke S."/>
            <person name="Chen Y.-Y."/>
            <person name="Wu W.-L."/>
            <person name="Hsu J.-L."/>
            <person name="Lin Y.-F."/>
            <person name="Huang M.-D."/>
            <person name="Li C.-Y."/>
            <person name="Huang L."/>
            <person name="Wang Z.-W."/>
            <person name="Zhao X."/>
            <person name="Zhong W.-Y."/>
            <person name="Peng D.-H."/>
            <person name="Ahmad S."/>
            <person name="Lan S."/>
            <person name="Zhang J.-S."/>
            <person name="Tsai W.-C."/>
            <person name="Van De Peer Y."/>
            <person name="Liu Z.-J."/>
        </authorList>
    </citation>
    <scope>NUCLEOTIDE SEQUENCE</scope>
    <source>
        <strain evidence="3">CP</strain>
        <tissue evidence="3">Leaves</tissue>
    </source>
</reference>
<name>A0AAV9DDV4_ACOCL</name>
<protein>
    <recommendedName>
        <fullName evidence="2">PTEN2A/B C2 domain-containing protein</fullName>
    </recommendedName>
</protein>
<comment type="caution">
    <text evidence="3">The sequence shown here is derived from an EMBL/GenBank/DDBJ whole genome shotgun (WGS) entry which is preliminary data.</text>
</comment>
<sequence>MPPFTHRYYKSKFQEGSFMKGVSIKDRYVFGYGAFEIDELFVDKLTSDISSIETRSSSTCSSKAEESEGSRSSGSIKGKRQITKKVLEYCYEPEMVEAYRTSMLKAFKKTLDEGIFIFIIGSSSEDRDRPEDFWFGAPKKGIMVFALPGEPSLTELAGDFKIHFHDRQGEFYCLNGTYHGLNPHPLHQGD</sequence>
<keyword evidence="4" id="KW-1185">Reference proteome</keyword>
<dbReference type="Pfam" id="PF22918">
    <property type="entry name" value="PTEN2_C2"/>
    <property type="match status" value="1"/>
</dbReference>
<evidence type="ECO:0000313" key="3">
    <source>
        <dbReference type="EMBL" id="KAK1299380.1"/>
    </source>
</evidence>
<feature type="region of interest" description="Disordered" evidence="1">
    <location>
        <begin position="56"/>
        <end position="77"/>
    </location>
</feature>
<evidence type="ECO:0000256" key="1">
    <source>
        <dbReference type="SAM" id="MobiDB-lite"/>
    </source>
</evidence>